<evidence type="ECO:0000313" key="7">
    <source>
        <dbReference type="Proteomes" id="UP000636888"/>
    </source>
</evidence>
<dbReference type="InterPro" id="IPR035952">
    <property type="entry name" value="Rhomboid-like_sf"/>
</dbReference>
<keyword evidence="3 5" id="KW-1133">Transmembrane helix</keyword>
<keyword evidence="4 5" id="KW-0472">Membrane</keyword>
<dbReference type="GO" id="GO:0016020">
    <property type="term" value="C:membrane"/>
    <property type="evidence" value="ECO:0007669"/>
    <property type="project" value="UniProtKB-SubCell"/>
</dbReference>
<gene>
    <name evidence="6" type="ORF">JFN93_13060</name>
</gene>
<dbReference type="Proteomes" id="UP000636888">
    <property type="component" value="Unassembled WGS sequence"/>
</dbReference>
<dbReference type="RefSeq" id="WP_199384538.1">
    <property type="nucleotide sequence ID" value="NZ_JAEMHM010000010.1"/>
</dbReference>
<protein>
    <recommendedName>
        <fullName evidence="8">Peptidase S54 rhomboid domain-containing protein</fullName>
    </recommendedName>
</protein>
<comment type="caution">
    <text evidence="6">The sequence shown here is derived from an EMBL/GenBank/DDBJ whole genome shotgun (WGS) entry which is preliminary data.</text>
</comment>
<name>A0A8J7IRN4_9BACT</name>
<comment type="subcellular location">
    <subcellularLocation>
        <location evidence="1">Membrane</location>
        <topology evidence="1">Multi-pass membrane protein</topology>
    </subcellularLocation>
</comment>
<feature type="transmembrane region" description="Helical" evidence="5">
    <location>
        <begin position="120"/>
        <end position="140"/>
    </location>
</feature>
<dbReference type="SUPFAM" id="SSF144091">
    <property type="entry name" value="Rhomboid-like"/>
    <property type="match status" value="1"/>
</dbReference>
<feature type="transmembrane region" description="Helical" evidence="5">
    <location>
        <begin position="12"/>
        <end position="34"/>
    </location>
</feature>
<feature type="transmembrane region" description="Helical" evidence="5">
    <location>
        <begin position="95"/>
        <end position="114"/>
    </location>
</feature>
<dbReference type="Gene3D" id="1.20.1540.10">
    <property type="entry name" value="Rhomboid-like"/>
    <property type="match status" value="1"/>
</dbReference>
<feature type="transmembrane region" description="Helical" evidence="5">
    <location>
        <begin position="70"/>
        <end position="88"/>
    </location>
</feature>
<evidence type="ECO:0000256" key="4">
    <source>
        <dbReference type="ARBA" id="ARBA00023136"/>
    </source>
</evidence>
<organism evidence="6 7">
    <name type="scientific">Geomesophilobacter sediminis</name>
    <dbReference type="NCBI Taxonomy" id="2798584"/>
    <lineage>
        <taxon>Bacteria</taxon>
        <taxon>Pseudomonadati</taxon>
        <taxon>Thermodesulfobacteriota</taxon>
        <taxon>Desulfuromonadia</taxon>
        <taxon>Geobacterales</taxon>
        <taxon>Geobacteraceae</taxon>
        <taxon>Geomesophilobacter</taxon>
    </lineage>
</organism>
<evidence type="ECO:0000256" key="1">
    <source>
        <dbReference type="ARBA" id="ARBA00004141"/>
    </source>
</evidence>
<feature type="transmembrane region" description="Helical" evidence="5">
    <location>
        <begin position="152"/>
        <end position="169"/>
    </location>
</feature>
<keyword evidence="7" id="KW-1185">Reference proteome</keyword>
<proteinExistence type="predicted"/>
<evidence type="ECO:0000256" key="3">
    <source>
        <dbReference type="ARBA" id="ARBA00022989"/>
    </source>
</evidence>
<evidence type="ECO:0000313" key="6">
    <source>
        <dbReference type="EMBL" id="MBJ6725644.1"/>
    </source>
</evidence>
<feature type="transmembrane region" description="Helical" evidence="5">
    <location>
        <begin position="175"/>
        <end position="193"/>
    </location>
</feature>
<evidence type="ECO:0008006" key="8">
    <source>
        <dbReference type="Google" id="ProtNLM"/>
    </source>
</evidence>
<reference evidence="6" key="1">
    <citation type="submission" date="2020-12" db="EMBL/GenBank/DDBJ databases">
        <title>Geomonas sp. Red875, isolated from river sediment.</title>
        <authorList>
            <person name="Xu Z."/>
            <person name="Zhang Z."/>
            <person name="Masuda Y."/>
            <person name="Itoh H."/>
            <person name="Senoo K."/>
        </authorList>
    </citation>
    <scope>NUCLEOTIDE SEQUENCE</scope>
    <source>
        <strain evidence="6">Red875</strain>
    </source>
</reference>
<keyword evidence="2 5" id="KW-0812">Transmembrane</keyword>
<dbReference type="AlphaFoldDB" id="A0A8J7IRN4"/>
<accession>A0A8J7IRN4</accession>
<evidence type="ECO:0000256" key="5">
    <source>
        <dbReference type="SAM" id="Phobius"/>
    </source>
</evidence>
<dbReference type="EMBL" id="JAEMHM010000010">
    <property type="protein sequence ID" value="MBJ6725644.1"/>
    <property type="molecule type" value="Genomic_DNA"/>
</dbReference>
<evidence type="ECO:0000256" key="2">
    <source>
        <dbReference type="ARBA" id="ARBA00022692"/>
    </source>
</evidence>
<sequence>MRILDALEKKLGRFAIPNLTVILIAGQSLFYVAFMTGRIERQSTELTARYVMEGEWWRIVAFPFDPPRQSIIFAFFAWYIFYLMGTALEQHWGSFRYNVYLILGCAITVATSFITPDLPVSNAFLAGSVFLAFATIFPDYEFLLFFVLPVKVKWLALLAWGGYAIKFIFGDWGTRLTVLAATANFLLFFARDISFSLKQGKRRVVQTAAAAPRRRVSEPIHRCAVCGITDKTNPDMDFRYCPKCEGQQCYCQEHIFTHQHKTK</sequence>